<comment type="caution">
    <text evidence="6">The sequence shown here is derived from an EMBL/GenBank/DDBJ whole genome shotgun (WGS) entry which is preliminary data.</text>
</comment>
<reference evidence="6" key="1">
    <citation type="journal article" date="2021" name="PeerJ">
        <title>Extensive microbial diversity within the chicken gut microbiome revealed by metagenomics and culture.</title>
        <authorList>
            <person name="Gilroy R."/>
            <person name="Ravi A."/>
            <person name="Getino M."/>
            <person name="Pursley I."/>
            <person name="Horton D.L."/>
            <person name="Alikhan N.F."/>
            <person name="Baker D."/>
            <person name="Gharbi K."/>
            <person name="Hall N."/>
            <person name="Watson M."/>
            <person name="Adriaenssens E.M."/>
            <person name="Foster-Nyarko E."/>
            <person name="Jarju S."/>
            <person name="Secka A."/>
            <person name="Antonio M."/>
            <person name="Oren A."/>
            <person name="Chaudhuri R.R."/>
            <person name="La Ragione R."/>
            <person name="Hildebrand F."/>
            <person name="Pallen M.J."/>
        </authorList>
    </citation>
    <scope>NUCLEOTIDE SEQUENCE</scope>
    <source>
        <strain evidence="6">ChiGjej2B2-19336</strain>
    </source>
</reference>
<comment type="similarity">
    <text evidence="1">Belongs to the LysR transcriptional regulatory family.</text>
</comment>
<dbReference type="PROSITE" id="PS50931">
    <property type="entry name" value="HTH_LYSR"/>
    <property type="match status" value="1"/>
</dbReference>
<evidence type="ECO:0000256" key="3">
    <source>
        <dbReference type="ARBA" id="ARBA00023125"/>
    </source>
</evidence>
<dbReference type="Pfam" id="PF00126">
    <property type="entry name" value="HTH_1"/>
    <property type="match status" value="1"/>
</dbReference>
<evidence type="ECO:0000313" key="7">
    <source>
        <dbReference type="Proteomes" id="UP000698963"/>
    </source>
</evidence>
<dbReference type="RefSeq" id="WP_304122633.1">
    <property type="nucleotide sequence ID" value="NZ_DYZA01000163.1"/>
</dbReference>
<dbReference type="PANTHER" id="PTHR30126:SF5">
    <property type="entry name" value="HTH-TYPE TRANSCRIPTIONAL ACTIVATOR CMPR"/>
    <property type="match status" value="1"/>
</dbReference>
<dbReference type="InterPro" id="IPR036388">
    <property type="entry name" value="WH-like_DNA-bd_sf"/>
</dbReference>
<dbReference type="SUPFAM" id="SSF46785">
    <property type="entry name" value="Winged helix' DNA-binding domain"/>
    <property type="match status" value="1"/>
</dbReference>
<organism evidence="6 7">
    <name type="scientific">Mailhella massiliensis</name>
    <dbReference type="NCBI Taxonomy" id="1903261"/>
    <lineage>
        <taxon>Bacteria</taxon>
        <taxon>Pseudomonadati</taxon>
        <taxon>Thermodesulfobacteriota</taxon>
        <taxon>Desulfovibrionia</taxon>
        <taxon>Desulfovibrionales</taxon>
        <taxon>Desulfovibrionaceae</taxon>
        <taxon>Mailhella</taxon>
    </lineage>
</organism>
<dbReference type="SUPFAM" id="SSF53850">
    <property type="entry name" value="Periplasmic binding protein-like II"/>
    <property type="match status" value="1"/>
</dbReference>
<evidence type="ECO:0000256" key="1">
    <source>
        <dbReference type="ARBA" id="ARBA00009437"/>
    </source>
</evidence>
<keyword evidence="3" id="KW-0238">DNA-binding</keyword>
<dbReference type="GO" id="GO:0003700">
    <property type="term" value="F:DNA-binding transcription factor activity"/>
    <property type="evidence" value="ECO:0007669"/>
    <property type="project" value="InterPro"/>
</dbReference>
<evidence type="ECO:0000256" key="4">
    <source>
        <dbReference type="ARBA" id="ARBA00023163"/>
    </source>
</evidence>
<protein>
    <submittedName>
        <fullName evidence="6">LysR family transcriptional regulator</fullName>
    </submittedName>
</protein>
<dbReference type="InterPro" id="IPR036390">
    <property type="entry name" value="WH_DNA-bd_sf"/>
</dbReference>
<sequence>MDIRSLSVVQAILAEGSYQKAAQRLNCSQSTVTFQVRRLENELSLRLFERVGRRMVLSRAGKNLLPHLESVLSGMRHILQYGGEGSLSGQVRIAVAESLLSCLAPSMLAEFAQKAPRVRLELHCRNCHDIRNGVLSGEYDMGVYYNVGGHTKSLSLEKLGRAEGALVAPPSLAPGLRDFDTPHQEKDVAFIINEPRSVFRERMEAYLRARDILLSSTVEIWNIEAIKRCVAAGMGVSFLPRFAVRRELAEGTLAELAVNMPERGADIICVHHGSRDMGPALRLFRELFAERIASEGL</sequence>
<evidence type="ECO:0000313" key="6">
    <source>
        <dbReference type="EMBL" id="HJD97583.1"/>
    </source>
</evidence>
<dbReference type="Pfam" id="PF03466">
    <property type="entry name" value="LysR_substrate"/>
    <property type="match status" value="1"/>
</dbReference>
<dbReference type="Gene3D" id="3.40.190.10">
    <property type="entry name" value="Periplasmic binding protein-like II"/>
    <property type="match status" value="2"/>
</dbReference>
<keyword evidence="4" id="KW-0804">Transcription</keyword>
<dbReference type="AlphaFoldDB" id="A0A921AWT5"/>
<evidence type="ECO:0000256" key="2">
    <source>
        <dbReference type="ARBA" id="ARBA00023015"/>
    </source>
</evidence>
<dbReference type="PRINTS" id="PR00039">
    <property type="entry name" value="HTHLYSR"/>
</dbReference>
<gene>
    <name evidence="6" type="ORF">K8W16_08055</name>
</gene>
<accession>A0A921AWT5</accession>
<dbReference type="InterPro" id="IPR000847">
    <property type="entry name" value="LysR_HTH_N"/>
</dbReference>
<reference evidence="6" key="2">
    <citation type="submission" date="2021-09" db="EMBL/GenBank/DDBJ databases">
        <authorList>
            <person name="Gilroy R."/>
        </authorList>
    </citation>
    <scope>NUCLEOTIDE SEQUENCE</scope>
    <source>
        <strain evidence="6">ChiGjej2B2-19336</strain>
    </source>
</reference>
<dbReference type="GO" id="GO:0000976">
    <property type="term" value="F:transcription cis-regulatory region binding"/>
    <property type="evidence" value="ECO:0007669"/>
    <property type="project" value="TreeGrafter"/>
</dbReference>
<dbReference type="Gene3D" id="1.10.10.10">
    <property type="entry name" value="Winged helix-like DNA-binding domain superfamily/Winged helix DNA-binding domain"/>
    <property type="match status" value="1"/>
</dbReference>
<dbReference type="EMBL" id="DYZA01000163">
    <property type="protein sequence ID" value="HJD97583.1"/>
    <property type="molecule type" value="Genomic_DNA"/>
</dbReference>
<proteinExistence type="inferred from homology"/>
<dbReference type="InterPro" id="IPR005119">
    <property type="entry name" value="LysR_subst-bd"/>
</dbReference>
<dbReference type="Proteomes" id="UP000698963">
    <property type="component" value="Unassembled WGS sequence"/>
</dbReference>
<evidence type="ECO:0000259" key="5">
    <source>
        <dbReference type="PROSITE" id="PS50931"/>
    </source>
</evidence>
<keyword evidence="2" id="KW-0805">Transcription regulation</keyword>
<feature type="domain" description="HTH lysR-type" evidence="5">
    <location>
        <begin position="1"/>
        <end position="58"/>
    </location>
</feature>
<dbReference type="PANTHER" id="PTHR30126">
    <property type="entry name" value="HTH-TYPE TRANSCRIPTIONAL REGULATOR"/>
    <property type="match status" value="1"/>
</dbReference>
<name>A0A921AWT5_9BACT</name>